<dbReference type="Pfam" id="PF23357">
    <property type="entry name" value="DUF7088"/>
    <property type="match status" value="1"/>
</dbReference>
<dbReference type="EMBL" id="CP001843">
    <property type="protein sequence ID" value="AEF86625.1"/>
    <property type="molecule type" value="Genomic_DNA"/>
</dbReference>
<dbReference type="InterPro" id="IPR055396">
    <property type="entry name" value="DUF7088"/>
</dbReference>
<dbReference type="Pfam" id="PF09822">
    <property type="entry name" value="ABC_transp_aux"/>
    <property type="match status" value="1"/>
</dbReference>
<feature type="transmembrane region" description="Helical" evidence="1">
    <location>
        <begin position="7"/>
        <end position="28"/>
    </location>
</feature>
<keyword evidence="5" id="KW-1185">Reference proteome</keyword>
<organism evidence="4 5">
    <name type="scientific">Treponema primitia (strain ATCC BAA-887 / DSM 12427 / ZAS-2)</name>
    <dbReference type="NCBI Taxonomy" id="545694"/>
    <lineage>
        <taxon>Bacteria</taxon>
        <taxon>Pseudomonadati</taxon>
        <taxon>Spirochaetota</taxon>
        <taxon>Spirochaetia</taxon>
        <taxon>Spirochaetales</taxon>
        <taxon>Treponemataceae</taxon>
        <taxon>Treponema</taxon>
    </lineage>
</organism>
<dbReference type="AlphaFoldDB" id="F5YH03"/>
<feature type="transmembrane region" description="Helical" evidence="1">
    <location>
        <begin position="499"/>
        <end position="518"/>
    </location>
</feature>
<dbReference type="RefSeq" id="WP_015707708.1">
    <property type="nucleotide sequence ID" value="NC_015578.1"/>
</dbReference>
<dbReference type="OrthoDB" id="354042at2"/>
<evidence type="ECO:0000313" key="5">
    <source>
        <dbReference type="Proteomes" id="UP000009223"/>
    </source>
</evidence>
<dbReference type="InterPro" id="IPR019196">
    <property type="entry name" value="ABC_transp_unknown"/>
</dbReference>
<keyword evidence="1" id="KW-0472">Membrane</keyword>
<dbReference type="Proteomes" id="UP000009223">
    <property type="component" value="Chromosome"/>
</dbReference>
<accession>F5YH03</accession>
<keyword evidence="1" id="KW-0812">Transmembrane</keyword>
<dbReference type="HOGENOM" id="CLU_018716_1_1_12"/>
<name>F5YH03_TREPZ</name>
<keyword evidence="1" id="KW-1133">Transmembrane helix</keyword>
<sequence length="541" mass="60190">MTKKQLTLITILSVIAMVLVILISRRLWFRLDLTANKAYTISAVSRNLHTEIPDQVRITYYLSDKLASVHPVPGEIEDLLREYAAYSRGKIRLTVRDPVKAGLNREVEALGIISQQMEIVEQDQANIAVVYSGILIEYLDQVDVIPFAFNLGTLEYDLTSRIRTLVRGTEREAGFLVGDSGRQWSREYAIANQAFAQSGFRVRVFNAGEEIPDSLPVLFVLGGVEDLDDWALYRIDRYIQGGGKVLFALEGVFVDQNGGLESRVMIDKGLQAMVSFYGATVKSELAMDVSALSLSYQSVDPSGSRVYRIIRYPLWIGILNQNGNPDHPVTATFGGLDVYWASPLELTPPEGVDAVPLFYTTADAWSQTKNYSANPEMSYLFQQEAAETRGPKILGASLSGKFPSWFAGVPKPVREGSEEELPDMPSEAKESRIIVIGDSDLATTLIQYTRSDRNFDLLIKAADWLGNDDDIIGIRNRLPQSGRLDKITDQSARVKAMAFARYFNVVFIPLAVIALGIFRSIQRRRSLRAANVKGKETPDAV</sequence>
<feature type="domain" description="ABC-type uncharacterised transport system" evidence="2">
    <location>
        <begin position="173"/>
        <end position="453"/>
    </location>
</feature>
<dbReference type="KEGG" id="tpi:TREPR_2502"/>
<evidence type="ECO:0000259" key="3">
    <source>
        <dbReference type="Pfam" id="PF23357"/>
    </source>
</evidence>
<reference evidence="5" key="1">
    <citation type="submission" date="2009-12" db="EMBL/GenBank/DDBJ databases">
        <title>Complete sequence of Treponema primitia strain ZAS-2.</title>
        <authorList>
            <person name="Tetu S.G."/>
            <person name="Matson E."/>
            <person name="Ren Q."/>
            <person name="Seshadri R."/>
            <person name="Elbourne L."/>
            <person name="Hassan K.A."/>
            <person name="Durkin A."/>
            <person name="Radune D."/>
            <person name="Mohamoud Y."/>
            <person name="Shay R."/>
            <person name="Jin S."/>
            <person name="Zhang X."/>
            <person name="Lucey K."/>
            <person name="Ballor N.R."/>
            <person name="Ottesen E."/>
            <person name="Rosenthal R."/>
            <person name="Allen A."/>
            <person name="Leadbetter J.R."/>
            <person name="Paulsen I.T."/>
        </authorList>
    </citation>
    <scope>NUCLEOTIDE SEQUENCE [LARGE SCALE GENOMIC DNA]</scope>
    <source>
        <strain evidence="5">ATCC BAA-887 / DSM 12427 / ZAS-2</strain>
    </source>
</reference>
<reference evidence="4 5" key="2">
    <citation type="journal article" date="2011" name="ISME J.">
        <title>RNA-seq reveals cooperative metabolic interactions between two termite-gut spirochete species in co-culture.</title>
        <authorList>
            <person name="Rosenthal A.Z."/>
            <person name="Matson E.G."/>
            <person name="Eldar A."/>
            <person name="Leadbetter J.R."/>
        </authorList>
    </citation>
    <scope>NUCLEOTIDE SEQUENCE [LARGE SCALE GENOMIC DNA]</scope>
    <source>
        <strain evidence="5">ATCC BAA-887 / DSM 12427 / ZAS-2</strain>
    </source>
</reference>
<evidence type="ECO:0000256" key="1">
    <source>
        <dbReference type="SAM" id="Phobius"/>
    </source>
</evidence>
<feature type="domain" description="DUF7088" evidence="3">
    <location>
        <begin position="36"/>
        <end position="136"/>
    </location>
</feature>
<dbReference type="STRING" id="545694.TREPR_2502"/>
<evidence type="ECO:0000313" key="4">
    <source>
        <dbReference type="EMBL" id="AEF86625.1"/>
    </source>
</evidence>
<evidence type="ECO:0000259" key="2">
    <source>
        <dbReference type="Pfam" id="PF09822"/>
    </source>
</evidence>
<proteinExistence type="predicted"/>
<protein>
    <submittedName>
        <fullName evidence="4">Uncharacterized protein</fullName>
    </submittedName>
</protein>
<gene>
    <name evidence="4" type="ordered locus">TREPR_2502</name>
</gene>
<dbReference type="eggNOG" id="COG3225">
    <property type="taxonomic scope" value="Bacteria"/>
</dbReference>